<protein>
    <recommendedName>
        <fullName evidence="4">DUF4178 domain-containing protein</fullName>
    </recommendedName>
</protein>
<dbReference type="EMBL" id="JASCQP010000024">
    <property type="protein sequence ID" value="MDI5891223.1"/>
    <property type="molecule type" value="Genomic_DNA"/>
</dbReference>
<organism evidence="2 3">
    <name type="scientific">Halomonas rhizosphaerae</name>
    <dbReference type="NCBI Taxonomy" id="3043296"/>
    <lineage>
        <taxon>Bacteria</taxon>
        <taxon>Pseudomonadati</taxon>
        <taxon>Pseudomonadota</taxon>
        <taxon>Gammaproteobacteria</taxon>
        <taxon>Oceanospirillales</taxon>
        <taxon>Halomonadaceae</taxon>
        <taxon>Halomonas</taxon>
    </lineage>
</organism>
<accession>A0ABT6UZ09</accession>
<keyword evidence="3" id="KW-1185">Reference proteome</keyword>
<evidence type="ECO:0008006" key="4">
    <source>
        <dbReference type="Google" id="ProtNLM"/>
    </source>
</evidence>
<gene>
    <name evidence="2" type="ORF">QLQ83_08955</name>
</gene>
<feature type="region of interest" description="Disordered" evidence="1">
    <location>
        <begin position="428"/>
        <end position="453"/>
    </location>
</feature>
<dbReference type="Proteomes" id="UP001225957">
    <property type="component" value="Unassembled WGS sequence"/>
</dbReference>
<sequence length="552" mass="61438">MTLTLEEKAVLIDAYEPIVYYHPQEKFPPINPATFMRASAMWCNKPPRHRLESWGNCAHDPEETAFPRAPLIPLGQLKLTPEEHGIDGGIWIGNQPTGDGFYRYLADNEEAGLFLQRGDWTGRGPNDVQPPDPGDLMFAGIAAEPSPFGANMVHVWADVRDQDTAPLVPQSTTAALPPGIANVMQIHYPRGYWMITYHYFYAYHEERLIDCEIDSEWARARIDEEPMHVLPHGTYEGEWQAVTVLVPNPGAPPQQGSPTHVPPGPESPLNIDPEDMPQPDQIGLSRRARGVLANFVGRTAQPEDLTFMVTRSFVGTDVARIDRHAKVFVARGTHNMYFEAGQQTAPKLDNALPYQVDIPDICEDYDSVIDEWQGWIQTIDQTRFRFRKGREVSVGLNKIFMGIAVGGIIGGLFGFVTSVHEGVAQSRRTFDPPEWPQGPEEVDDEGPPVTPPEGQPNFGLVLAPAALVEAVEADLNVLGQTAQQVSSPEGEAAERVVIRDLQRQPWWQPDGQSPVGYEGRWGIVTERDPFDRRSGSKIPAFEAVFLNSLFLE</sequence>
<proteinExistence type="predicted"/>
<evidence type="ECO:0000313" key="3">
    <source>
        <dbReference type="Proteomes" id="UP001225957"/>
    </source>
</evidence>
<evidence type="ECO:0000256" key="1">
    <source>
        <dbReference type="SAM" id="MobiDB-lite"/>
    </source>
</evidence>
<feature type="region of interest" description="Disordered" evidence="1">
    <location>
        <begin position="246"/>
        <end position="280"/>
    </location>
</feature>
<dbReference type="RefSeq" id="WP_282735179.1">
    <property type="nucleotide sequence ID" value="NZ_JASCQP010000024.1"/>
</dbReference>
<reference evidence="2 3" key="1">
    <citation type="submission" date="2023-04" db="EMBL/GenBank/DDBJ databases">
        <title>Halomonas strains isolated from rhizosphere soil.</title>
        <authorList>
            <person name="Xu L."/>
            <person name="Sun J.-Q."/>
        </authorList>
    </citation>
    <scope>NUCLEOTIDE SEQUENCE [LARGE SCALE GENOMIC DNA]</scope>
    <source>
        <strain evidence="2 3">LR5S20</strain>
    </source>
</reference>
<evidence type="ECO:0000313" key="2">
    <source>
        <dbReference type="EMBL" id="MDI5891223.1"/>
    </source>
</evidence>
<name>A0ABT6UZ09_9GAMM</name>
<comment type="caution">
    <text evidence="2">The sequence shown here is derived from an EMBL/GenBank/DDBJ whole genome shotgun (WGS) entry which is preliminary data.</text>
</comment>